<keyword evidence="3" id="KW-0547">Nucleotide-binding</keyword>
<proteinExistence type="inferred from homology"/>
<evidence type="ECO:0000313" key="6">
    <source>
        <dbReference type="Proteomes" id="UP000637061"/>
    </source>
</evidence>
<dbReference type="GO" id="GO:0016887">
    <property type="term" value="F:ATP hydrolysis activity"/>
    <property type="evidence" value="ECO:0007669"/>
    <property type="project" value="InterPro"/>
</dbReference>
<dbReference type="InterPro" id="IPR017871">
    <property type="entry name" value="ABC_transporter-like_CS"/>
</dbReference>
<dbReference type="GO" id="GO:0006970">
    <property type="term" value="P:response to osmotic stress"/>
    <property type="evidence" value="ECO:0007669"/>
    <property type="project" value="UniProtKB-ARBA"/>
</dbReference>
<dbReference type="InterPro" id="IPR003439">
    <property type="entry name" value="ABC_transporter-like_ATP-bd"/>
</dbReference>
<dbReference type="OMA" id="RRDMQEE"/>
<dbReference type="InterPro" id="IPR051921">
    <property type="entry name" value="ABC_osmolyte_uptake_ATP-bind"/>
</dbReference>
<dbReference type="AlphaFoldDB" id="A0A179SE05"/>
<evidence type="ECO:0000313" key="5">
    <source>
        <dbReference type="EMBL" id="MBI6885379.1"/>
    </source>
</evidence>
<dbReference type="PANTHER" id="PTHR43869:SF1">
    <property type="entry name" value="GLYCINE BETAINE_PROLINE BETAINE TRANSPORT SYSTEM ATP-BINDING PROTEIN PROV"/>
    <property type="match status" value="1"/>
</dbReference>
<gene>
    <name evidence="5" type="primary">choV</name>
    <name evidence="5" type="ORF">JEU22_15815</name>
</gene>
<dbReference type="GO" id="GO:0005524">
    <property type="term" value="F:ATP binding"/>
    <property type="evidence" value="ECO:0007669"/>
    <property type="project" value="UniProtKB-KW"/>
</dbReference>
<evidence type="ECO:0000256" key="1">
    <source>
        <dbReference type="ARBA" id="ARBA00005417"/>
    </source>
</evidence>
<dbReference type="NCBIfam" id="TIGR03415">
    <property type="entry name" value="ABC_choXWV_ATP"/>
    <property type="match status" value="1"/>
</dbReference>
<dbReference type="Gene3D" id="3.40.50.300">
    <property type="entry name" value="P-loop containing nucleotide triphosphate hydrolases"/>
    <property type="match status" value="1"/>
</dbReference>
<dbReference type="PROSITE" id="PS00211">
    <property type="entry name" value="ABC_TRANSPORTER_1"/>
    <property type="match status" value="1"/>
</dbReference>
<dbReference type="PROSITE" id="PS50893">
    <property type="entry name" value="ABC_TRANSPORTER_2"/>
    <property type="match status" value="1"/>
</dbReference>
<name>A0A179SE05_PSEPU</name>
<comment type="caution">
    <text evidence="5">The sequence shown here is derived from an EMBL/GenBank/DDBJ whole genome shotgun (WGS) entry which is preliminary data.</text>
</comment>
<reference evidence="5" key="1">
    <citation type="submission" date="2020-12" db="EMBL/GenBank/DDBJ databases">
        <title>Enhanced detection system for hospital associated transmission using whole genome sequencing surveillance.</title>
        <authorList>
            <person name="Harrison L.H."/>
            <person name="Van Tyne D."/>
            <person name="Marsh J.W."/>
            <person name="Griffith M.P."/>
            <person name="Snyder D.J."/>
            <person name="Cooper V.S."/>
            <person name="Mustapha M."/>
        </authorList>
    </citation>
    <scope>NUCLEOTIDE SEQUENCE</scope>
    <source>
        <strain evidence="5">PSB00042</strain>
    </source>
</reference>
<dbReference type="Pfam" id="PF00005">
    <property type="entry name" value="ABC_tran"/>
    <property type="match status" value="1"/>
</dbReference>
<dbReference type="InterPro" id="IPR022473">
    <property type="entry name" value="ABC_trnsptr_Choline_ATP-bd"/>
</dbReference>
<protein>
    <submittedName>
        <fullName evidence="5">Choline ABC transporter ATP-binding protein</fullName>
    </submittedName>
</protein>
<dbReference type="SUPFAM" id="SSF52540">
    <property type="entry name" value="P-loop containing nucleoside triphosphate hydrolases"/>
    <property type="match status" value="1"/>
</dbReference>
<dbReference type="GeneID" id="83677567"/>
<sequence>MSIIRFEDVDVIFSNKPREALALLDQGQTREQILKQTGLVVGVEKANLDINKGEICVLMGLSGSGKSSLLRCINGLNTVSRGKLFVEHEGKHIDIANCSAAELKMMRTKRIAMVFQKFALMPWLTVRENISFGLEMQGRPEKERRKLVDEKLELVGLTQWRNKKPDELSGGMQQRVGLARALAMDADILLMDEPFSALDPLIRQGLQDELLGLQAKLSKTIVFVSHDLDEALKLGTRIAIMKDGRIIQYSKPEEIVLNPADEYVRTFVAHTNPLNVLCGRSLMRSLDNCKRVNGSVCLDPGIDSWLDLGEGGALKRARQGQNGLDMQKWAPGQDVELLERRPTVVHADIGMREALQIRYQTGNKLVLQDNDRVVGILGDTELYHALLGKNHG</sequence>
<organism evidence="5 6">
    <name type="scientific">Pseudomonas putida</name>
    <name type="common">Arthrobacter siderocapsulatus</name>
    <dbReference type="NCBI Taxonomy" id="303"/>
    <lineage>
        <taxon>Bacteria</taxon>
        <taxon>Pseudomonadati</taxon>
        <taxon>Pseudomonadota</taxon>
        <taxon>Gammaproteobacteria</taxon>
        <taxon>Pseudomonadales</taxon>
        <taxon>Pseudomonadaceae</taxon>
        <taxon>Pseudomonas</taxon>
    </lineage>
</organism>
<dbReference type="PANTHER" id="PTHR43869">
    <property type="entry name" value="GLYCINE BETAINE/PROLINE BETAINE TRANSPORT SYSTEM ATP-BINDING PROTEIN PROV"/>
    <property type="match status" value="1"/>
</dbReference>
<keyword evidence="2" id="KW-0813">Transport</keyword>
<dbReference type="GO" id="GO:0015220">
    <property type="term" value="F:choline transmembrane transporter activity"/>
    <property type="evidence" value="ECO:0007669"/>
    <property type="project" value="InterPro"/>
</dbReference>
<keyword evidence="4 5" id="KW-0067">ATP-binding</keyword>
<dbReference type="GO" id="GO:0055052">
    <property type="term" value="C:ATP-binding cassette (ABC) transporter complex, substrate-binding subunit-containing"/>
    <property type="evidence" value="ECO:0007669"/>
    <property type="project" value="InterPro"/>
</dbReference>
<dbReference type="EMBL" id="JAEHTE010000018">
    <property type="protein sequence ID" value="MBI6885379.1"/>
    <property type="molecule type" value="Genomic_DNA"/>
</dbReference>
<dbReference type="FunFam" id="3.40.50.300:FF:000201">
    <property type="entry name" value="Glycine betaine/L-proline ABC transporter ATP-binding protein"/>
    <property type="match status" value="1"/>
</dbReference>
<evidence type="ECO:0000256" key="2">
    <source>
        <dbReference type="ARBA" id="ARBA00022448"/>
    </source>
</evidence>
<dbReference type="SMART" id="SM00382">
    <property type="entry name" value="AAA"/>
    <property type="match status" value="1"/>
</dbReference>
<dbReference type="RefSeq" id="WP_010951660.1">
    <property type="nucleotide sequence ID" value="NZ_CABEEI010000015.1"/>
</dbReference>
<comment type="similarity">
    <text evidence="1">Belongs to the ABC transporter superfamily.</text>
</comment>
<accession>A0A179SE05</accession>
<evidence type="ECO:0000256" key="4">
    <source>
        <dbReference type="ARBA" id="ARBA00022840"/>
    </source>
</evidence>
<dbReference type="InterPro" id="IPR027417">
    <property type="entry name" value="P-loop_NTPase"/>
</dbReference>
<evidence type="ECO:0000256" key="3">
    <source>
        <dbReference type="ARBA" id="ARBA00022741"/>
    </source>
</evidence>
<dbReference type="Proteomes" id="UP000637061">
    <property type="component" value="Unassembled WGS sequence"/>
</dbReference>
<dbReference type="InterPro" id="IPR003593">
    <property type="entry name" value="AAA+_ATPase"/>
</dbReference>